<dbReference type="InterPro" id="IPR036259">
    <property type="entry name" value="MFS_trans_sf"/>
</dbReference>
<feature type="transmembrane region" description="Helical" evidence="5">
    <location>
        <begin position="141"/>
        <end position="163"/>
    </location>
</feature>
<dbReference type="PANTHER" id="PTHR11360:SF290">
    <property type="entry name" value="MONOCARBOXYLATE MFS PERMEASE"/>
    <property type="match status" value="1"/>
</dbReference>
<dbReference type="PANTHER" id="PTHR11360">
    <property type="entry name" value="MONOCARBOXYLATE TRANSPORTER"/>
    <property type="match status" value="1"/>
</dbReference>
<feature type="transmembrane region" description="Helical" evidence="5">
    <location>
        <begin position="49"/>
        <end position="69"/>
    </location>
</feature>
<feature type="transmembrane region" description="Helical" evidence="5">
    <location>
        <begin position="218"/>
        <end position="237"/>
    </location>
</feature>
<dbReference type="RefSeq" id="WP_345477039.1">
    <property type="nucleotide sequence ID" value="NZ_BAABLW010000005.1"/>
</dbReference>
<evidence type="ECO:0000256" key="3">
    <source>
        <dbReference type="ARBA" id="ARBA00022989"/>
    </source>
</evidence>
<evidence type="ECO:0000256" key="4">
    <source>
        <dbReference type="ARBA" id="ARBA00023136"/>
    </source>
</evidence>
<dbReference type="SUPFAM" id="SSF103473">
    <property type="entry name" value="MFS general substrate transporter"/>
    <property type="match status" value="1"/>
</dbReference>
<feature type="transmembrane region" description="Helical" evidence="5">
    <location>
        <begin position="81"/>
        <end position="101"/>
    </location>
</feature>
<feature type="transmembrane region" description="Helical" evidence="5">
    <location>
        <begin position="257"/>
        <end position="276"/>
    </location>
</feature>
<dbReference type="InterPro" id="IPR050327">
    <property type="entry name" value="Proton-linked_MCT"/>
</dbReference>
<feature type="transmembrane region" description="Helical" evidence="5">
    <location>
        <begin position="288"/>
        <end position="306"/>
    </location>
</feature>
<evidence type="ECO:0000259" key="6">
    <source>
        <dbReference type="PROSITE" id="PS50850"/>
    </source>
</evidence>
<evidence type="ECO:0000313" key="7">
    <source>
        <dbReference type="EMBL" id="GAA4917085.1"/>
    </source>
</evidence>
<keyword evidence="4 5" id="KW-0472">Membrane</keyword>
<comment type="subcellular location">
    <subcellularLocation>
        <location evidence="1">Cell membrane</location>
        <topology evidence="1">Multi-pass membrane protein</topology>
    </subcellularLocation>
</comment>
<organism evidence="7 8">
    <name type="scientific">Nesterenkonia rhizosphaerae</name>
    <dbReference type="NCBI Taxonomy" id="1348272"/>
    <lineage>
        <taxon>Bacteria</taxon>
        <taxon>Bacillati</taxon>
        <taxon>Actinomycetota</taxon>
        <taxon>Actinomycetes</taxon>
        <taxon>Micrococcales</taxon>
        <taxon>Micrococcaceae</taxon>
        <taxon>Nesterenkonia</taxon>
    </lineage>
</organism>
<keyword evidence="8" id="KW-1185">Reference proteome</keyword>
<protein>
    <submittedName>
        <fullName evidence="7">MFS transporter</fullName>
    </submittedName>
</protein>
<evidence type="ECO:0000313" key="8">
    <source>
        <dbReference type="Proteomes" id="UP001500368"/>
    </source>
</evidence>
<reference evidence="8" key="1">
    <citation type="journal article" date="2019" name="Int. J. Syst. Evol. Microbiol.">
        <title>The Global Catalogue of Microorganisms (GCM) 10K type strain sequencing project: providing services to taxonomists for standard genome sequencing and annotation.</title>
        <authorList>
            <consortium name="The Broad Institute Genomics Platform"/>
            <consortium name="The Broad Institute Genome Sequencing Center for Infectious Disease"/>
            <person name="Wu L."/>
            <person name="Ma J."/>
        </authorList>
    </citation>
    <scope>NUCLEOTIDE SEQUENCE [LARGE SCALE GENOMIC DNA]</scope>
    <source>
        <strain evidence="8">JCM 19129</strain>
    </source>
</reference>
<feature type="transmembrane region" description="Helical" evidence="5">
    <location>
        <begin position="345"/>
        <end position="367"/>
    </location>
</feature>
<feature type="transmembrane region" description="Helical" evidence="5">
    <location>
        <begin position="14"/>
        <end position="37"/>
    </location>
</feature>
<feature type="domain" description="Major facilitator superfamily (MFS) profile" evidence="6">
    <location>
        <begin position="11"/>
        <end position="400"/>
    </location>
</feature>
<dbReference type="InterPro" id="IPR011701">
    <property type="entry name" value="MFS"/>
</dbReference>
<evidence type="ECO:0000256" key="1">
    <source>
        <dbReference type="ARBA" id="ARBA00004651"/>
    </source>
</evidence>
<gene>
    <name evidence="7" type="ORF">GCM10025790_10720</name>
</gene>
<feature type="transmembrane region" description="Helical" evidence="5">
    <location>
        <begin position="373"/>
        <end position="396"/>
    </location>
</feature>
<comment type="caution">
    <text evidence="7">The sequence shown here is derived from an EMBL/GenBank/DDBJ whole genome shotgun (WGS) entry which is preliminary data.</text>
</comment>
<dbReference type="EMBL" id="BAABLW010000005">
    <property type="protein sequence ID" value="GAA4917085.1"/>
    <property type="molecule type" value="Genomic_DNA"/>
</dbReference>
<dbReference type="Gene3D" id="1.20.1250.20">
    <property type="entry name" value="MFS general substrate transporter like domains"/>
    <property type="match status" value="1"/>
</dbReference>
<feature type="transmembrane region" description="Helical" evidence="5">
    <location>
        <begin position="169"/>
        <end position="192"/>
    </location>
</feature>
<keyword evidence="2 5" id="KW-0812">Transmembrane</keyword>
<sequence length="400" mass="42128">MPQVSPHSKHFRRLVYSLALSIGVSFGAILFGTSVMITSTAAGADYSIALLSMAFSGSVLVGAIFAVPIGRHCDAHGVRGVIGLGGVLVCIGFLIFALSTAPWQLLVGWWVFIGPGSAMVLFEPAFIAIQQWFSREQRNRAAGVLTLLTGLAGPIFIPAVTYANTCLGWRWTAVLLGAAVLGVNLVTSAWALRAAPGGNAATGTAQASGPEFKSTWRALPAGFLPLTICIAVTMAVLEAFNVHRIARFEDNGFDPIMLGWWAVAVGLLSLPGRYLLPVLANRYRSSSIWLALTALILPAVLLAVRGTESWELYGHFILFGLVFGAFMPLRAVLMSDWYSGPRFGALMGFQAIAIAVGRAAGPAVVGWCADSSLGYSAGMIVLAAALVVSAVAMNLATKAR</sequence>
<dbReference type="PROSITE" id="PS50850">
    <property type="entry name" value="MFS"/>
    <property type="match status" value="1"/>
</dbReference>
<proteinExistence type="predicted"/>
<accession>A0ABP9FU41</accession>
<feature type="transmembrane region" description="Helical" evidence="5">
    <location>
        <begin position="312"/>
        <end position="333"/>
    </location>
</feature>
<feature type="transmembrane region" description="Helical" evidence="5">
    <location>
        <begin position="107"/>
        <end position="129"/>
    </location>
</feature>
<dbReference type="InterPro" id="IPR020846">
    <property type="entry name" value="MFS_dom"/>
</dbReference>
<evidence type="ECO:0000256" key="5">
    <source>
        <dbReference type="SAM" id="Phobius"/>
    </source>
</evidence>
<dbReference type="Pfam" id="PF07690">
    <property type="entry name" value="MFS_1"/>
    <property type="match status" value="2"/>
</dbReference>
<dbReference type="Proteomes" id="UP001500368">
    <property type="component" value="Unassembled WGS sequence"/>
</dbReference>
<evidence type="ECO:0000256" key="2">
    <source>
        <dbReference type="ARBA" id="ARBA00022692"/>
    </source>
</evidence>
<name>A0ABP9FU41_9MICC</name>
<keyword evidence="3 5" id="KW-1133">Transmembrane helix</keyword>